<dbReference type="RefSeq" id="WP_220196961.1">
    <property type="nucleotide sequence ID" value="NZ_BNJF01000003.1"/>
</dbReference>
<sequence length="90" mass="9999">MSEHRKRVLFLCAHRSVRALMAASLLAARAHGLWDIWNTPFQSNDHELDLARQVLGEVNIPLLTSSQTTEPNFGLSWDEGVILCSGLANT</sequence>
<comment type="caution">
    <text evidence="2">The sequence shown here is derived from an EMBL/GenBank/DDBJ whole genome shotgun (WGS) entry which is preliminary data.</text>
</comment>
<organism evidence="2 3">
    <name type="scientific">Ktedonospora formicarum</name>
    <dbReference type="NCBI Taxonomy" id="2778364"/>
    <lineage>
        <taxon>Bacteria</taxon>
        <taxon>Bacillati</taxon>
        <taxon>Chloroflexota</taxon>
        <taxon>Ktedonobacteria</taxon>
        <taxon>Ktedonobacterales</taxon>
        <taxon>Ktedonobacteraceae</taxon>
        <taxon>Ktedonospora</taxon>
    </lineage>
</organism>
<evidence type="ECO:0000313" key="3">
    <source>
        <dbReference type="Proteomes" id="UP000612362"/>
    </source>
</evidence>
<protein>
    <recommendedName>
        <fullName evidence="4">Phosphotyrosine protein phosphatase I domain-containing protein</fullName>
    </recommendedName>
</protein>
<name>A0A8J3I940_9CHLR</name>
<accession>A0A8J3I940</accession>
<evidence type="ECO:0008006" key="4">
    <source>
        <dbReference type="Google" id="ProtNLM"/>
    </source>
</evidence>
<reference evidence="2" key="1">
    <citation type="submission" date="2020-10" db="EMBL/GenBank/DDBJ databases">
        <title>Taxonomic study of unclassified bacteria belonging to the class Ktedonobacteria.</title>
        <authorList>
            <person name="Yabe S."/>
            <person name="Wang C.M."/>
            <person name="Zheng Y."/>
            <person name="Sakai Y."/>
            <person name="Cavaletti L."/>
            <person name="Monciardini P."/>
            <person name="Donadio S."/>
        </authorList>
    </citation>
    <scope>NUCLEOTIDE SEQUENCE</scope>
    <source>
        <strain evidence="2">SOSP1-1</strain>
    </source>
</reference>
<evidence type="ECO:0000256" key="1">
    <source>
        <dbReference type="SAM" id="SignalP"/>
    </source>
</evidence>
<dbReference type="SUPFAM" id="SSF52788">
    <property type="entry name" value="Phosphotyrosine protein phosphatases I"/>
    <property type="match status" value="1"/>
</dbReference>
<dbReference type="AlphaFoldDB" id="A0A8J3I940"/>
<dbReference type="EMBL" id="BNJF01000003">
    <property type="protein sequence ID" value="GHO47719.1"/>
    <property type="molecule type" value="Genomic_DNA"/>
</dbReference>
<feature type="signal peptide" evidence="1">
    <location>
        <begin position="1"/>
        <end position="22"/>
    </location>
</feature>
<gene>
    <name evidence="2" type="ORF">KSX_58820</name>
</gene>
<proteinExistence type="predicted"/>
<keyword evidence="1" id="KW-0732">Signal</keyword>
<evidence type="ECO:0000313" key="2">
    <source>
        <dbReference type="EMBL" id="GHO47719.1"/>
    </source>
</evidence>
<feature type="chain" id="PRO_5035150478" description="Phosphotyrosine protein phosphatase I domain-containing protein" evidence="1">
    <location>
        <begin position="23"/>
        <end position="90"/>
    </location>
</feature>
<dbReference type="InterPro" id="IPR036196">
    <property type="entry name" value="Ptyr_pPase_sf"/>
</dbReference>
<keyword evidence="3" id="KW-1185">Reference proteome</keyword>
<dbReference type="Proteomes" id="UP000612362">
    <property type="component" value="Unassembled WGS sequence"/>
</dbReference>